<keyword evidence="9" id="KW-0969">Cilium</keyword>
<evidence type="ECO:0000256" key="3">
    <source>
        <dbReference type="ARBA" id="ARBA00014754"/>
    </source>
</evidence>
<dbReference type="PANTHER" id="PTHR36307">
    <property type="entry name" value="FLAGELLA BASAL BODY P-RING FORMATION PROTEIN FLGA"/>
    <property type="match status" value="1"/>
</dbReference>
<evidence type="ECO:0000256" key="7">
    <source>
        <dbReference type="SAM" id="SignalP"/>
    </source>
</evidence>
<dbReference type="NCBIfam" id="TIGR03170">
    <property type="entry name" value="flgA_cterm"/>
    <property type="match status" value="1"/>
</dbReference>
<dbReference type="SMART" id="SM00858">
    <property type="entry name" value="SAF"/>
    <property type="match status" value="1"/>
</dbReference>
<dbReference type="Pfam" id="PF17656">
    <property type="entry name" value="ChapFlgA_N"/>
    <property type="match status" value="1"/>
</dbReference>
<dbReference type="CDD" id="cd11614">
    <property type="entry name" value="SAF_CpaB_FlgA_like"/>
    <property type="match status" value="1"/>
</dbReference>
<dbReference type="PANTHER" id="PTHR36307:SF1">
    <property type="entry name" value="FLAGELLA BASAL BODY P-RING FORMATION PROTEIN FLGA"/>
    <property type="match status" value="1"/>
</dbReference>
<gene>
    <name evidence="9" type="ORF">SAMN05216255_0009</name>
</gene>
<dbReference type="RefSeq" id="WP_089361366.1">
    <property type="nucleotide sequence ID" value="NZ_FZOG01000010.1"/>
</dbReference>
<feature type="domain" description="SAF" evidence="8">
    <location>
        <begin position="127"/>
        <end position="189"/>
    </location>
</feature>
<dbReference type="GO" id="GO:0044780">
    <property type="term" value="P:bacterial-type flagellum assembly"/>
    <property type="evidence" value="ECO:0007669"/>
    <property type="project" value="InterPro"/>
</dbReference>
<evidence type="ECO:0000259" key="8">
    <source>
        <dbReference type="SMART" id="SM00858"/>
    </source>
</evidence>
<evidence type="ECO:0000256" key="6">
    <source>
        <dbReference type="ARBA" id="ARBA00025643"/>
    </source>
</evidence>
<feature type="signal peptide" evidence="7">
    <location>
        <begin position="1"/>
        <end position="36"/>
    </location>
</feature>
<protein>
    <recommendedName>
        <fullName evidence="3">Flagella basal body P-ring formation protein FlgA</fullName>
    </recommendedName>
</protein>
<dbReference type="Gene3D" id="3.90.1210.10">
    <property type="entry name" value="Antifreeze-like/N-acetylneuraminic acid synthase C-terminal domain"/>
    <property type="match status" value="1"/>
</dbReference>
<evidence type="ECO:0000256" key="2">
    <source>
        <dbReference type="ARBA" id="ARBA00010474"/>
    </source>
</evidence>
<accession>A0A239JSU0</accession>
<dbReference type="Proteomes" id="UP000242915">
    <property type="component" value="Unassembled WGS sequence"/>
</dbReference>
<proteinExistence type="inferred from homology"/>
<dbReference type="InterPro" id="IPR039246">
    <property type="entry name" value="Flagellar_FlgA"/>
</dbReference>
<name>A0A239JSU0_9PSED</name>
<dbReference type="Pfam" id="PF13144">
    <property type="entry name" value="ChapFlgA"/>
    <property type="match status" value="1"/>
</dbReference>
<dbReference type="Gene3D" id="2.30.30.760">
    <property type="match status" value="1"/>
</dbReference>
<keyword evidence="9" id="KW-0282">Flagellum</keyword>
<feature type="chain" id="PRO_5012828284" description="Flagella basal body P-ring formation protein FlgA" evidence="7">
    <location>
        <begin position="37"/>
        <end position="252"/>
    </location>
</feature>
<organism evidence="9 10">
    <name type="scientific">Pseudomonas segetis</name>
    <dbReference type="NCBI Taxonomy" id="298908"/>
    <lineage>
        <taxon>Bacteria</taxon>
        <taxon>Pseudomonadati</taxon>
        <taxon>Pseudomonadota</taxon>
        <taxon>Gammaproteobacteria</taxon>
        <taxon>Pseudomonadales</taxon>
        <taxon>Pseudomonadaceae</taxon>
        <taxon>Pseudomonas</taxon>
    </lineage>
</organism>
<dbReference type="GO" id="GO:0042597">
    <property type="term" value="C:periplasmic space"/>
    <property type="evidence" value="ECO:0007669"/>
    <property type="project" value="UniProtKB-SubCell"/>
</dbReference>
<evidence type="ECO:0000313" key="9">
    <source>
        <dbReference type="EMBL" id="SNT08927.1"/>
    </source>
</evidence>
<evidence type="ECO:0000313" key="10">
    <source>
        <dbReference type="Proteomes" id="UP000242915"/>
    </source>
</evidence>
<keyword evidence="10" id="KW-1185">Reference proteome</keyword>
<evidence type="ECO:0000256" key="5">
    <source>
        <dbReference type="ARBA" id="ARBA00022764"/>
    </source>
</evidence>
<comment type="similarity">
    <text evidence="2">Belongs to the FlgA family.</text>
</comment>
<dbReference type="InterPro" id="IPR041231">
    <property type="entry name" value="FlgA_N"/>
</dbReference>
<evidence type="ECO:0000256" key="1">
    <source>
        <dbReference type="ARBA" id="ARBA00004418"/>
    </source>
</evidence>
<dbReference type="EMBL" id="FZOG01000010">
    <property type="protein sequence ID" value="SNT08927.1"/>
    <property type="molecule type" value="Genomic_DNA"/>
</dbReference>
<keyword evidence="9" id="KW-0966">Cell projection</keyword>
<sequence>MTVKTTLSRQTLAKSYQLVMALLMPVTIGFSPMAAATSTLPDQLIGAAQTFLEVAVVDYLQRSDISGRHEIEINRLDPRLRLPVCDKDLTTTLESPAEPIGRVTLRVRCDGSSPWTIFVPAQVRLYREVVTATRPLKRASVIGEYDVTLAERDVGLLNHGYLTSVQQAIGKKLTRPVRPDQELTPVYVEQAEVIRRGDQVVISAKTGTINVRMPGEALSDGALGRQINVRNQRSQRIIKARVTGPGQVEVAM</sequence>
<dbReference type="AlphaFoldDB" id="A0A239JSU0"/>
<comment type="subcellular location">
    <subcellularLocation>
        <location evidence="1">Periplasm</location>
    </subcellularLocation>
</comment>
<keyword evidence="5" id="KW-0574">Periplasm</keyword>
<evidence type="ECO:0000256" key="4">
    <source>
        <dbReference type="ARBA" id="ARBA00022729"/>
    </source>
</evidence>
<comment type="function">
    <text evidence="6">Involved in the assembly process of the P-ring formation. It may associate with FlgF on the rod constituting a structure essential for the P-ring assembly or may act as a modulator protein for the P-ring assembly.</text>
</comment>
<reference evidence="10" key="1">
    <citation type="submission" date="2017-06" db="EMBL/GenBank/DDBJ databases">
        <authorList>
            <person name="Varghese N."/>
            <person name="Submissions S."/>
        </authorList>
    </citation>
    <scope>NUCLEOTIDE SEQUENCE [LARGE SCALE GENOMIC DNA]</scope>
    <source>
        <strain evidence="10">CIP 108523</strain>
    </source>
</reference>
<dbReference type="InterPro" id="IPR013974">
    <property type="entry name" value="SAF"/>
</dbReference>
<keyword evidence="4 7" id="KW-0732">Signal</keyword>
<dbReference type="InterPro" id="IPR017585">
    <property type="entry name" value="SAF_FlgA"/>
</dbReference>